<dbReference type="OrthoDB" id="9801102at2"/>
<name>H1S8G1_9BURK</name>
<dbReference type="PANTHER" id="PTHR40266:SF2">
    <property type="entry name" value="TOXIN HIGB-1"/>
    <property type="match status" value="1"/>
</dbReference>
<dbReference type="PANTHER" id="PTHR40266">
    <property type="entry name" value="TOXIN HIGB-1"/>
    <property type="match status" value="1"/>
</dbReference>
<sequence length="92" mass="10374">MIQSFKCEDTAALFSGRRVARFANIRAAAERKLEMLAVAASLDFLRSPPGNRLEVLGGDRKGQHSIRINDRWRVCFVWTADGPQAVEIVDYH</sequence>
<proteinExistence type="predicted"/>
<reference evidence="1 2" key="1">
    <citation type="journal article" date="2012" name="J. Bacteriol.">
        <title>De Novo Genome Project of Cupriavidus basilensis OR16.</title>
        <authorList>
            <person name="Cserhati M."/>
            <person name="Kriszt B."/>
            <person name="Szoboszlay S."/>
            <person name="Toth A."/>
            <person name="Szabo I."/>
            <person name="Tancsics A."/>
            <person name="Nagy I."/>
            <person name="Horvath B."/>
            <person name="Nagy I."/>
            <person name="Kukolya J."/>
        </authorList>
    </citation>
    <scope>NUCLEOTIDE SEQUENCE [LARGE SCALE GENOMIC DNA]</scope>
    <source>
        <strain evidence="1 2">OR16</strain>
    </source>
</reference>
<dbReference type="EMBL" id="AHJE01000052">
    <property type="protein sequence ID" value="EHP41175.1"/>
    <property type="molecule type" value="Genomic_DNA"/>
</dbReference>
<dbReference type="Gene3D" id="3.30.2310.20">
    <property type="entry name" value="RelE-like"/>
    <property type="match status" value="1"/>
</dbReference>
<dbReference type="Proteomes" id="UP000005808">
    <property type="component" value="Unassembled WGS sequence"/>
</dbReference>
<organism evidence="1 2">
    <name type="scientific">Cupriavidus basilensis OR16</name>
    <dbReference type="NCBI Taxonomy" id="1127483"/>
    <lineage>
        <taxon>Bacteria</taxon>
        <taxon>Pseudomonadati</taxon>
        <taxon>Pseudomonadota</taxon>
        <taxon>Betaproteobacteria</taxon>
        <taxon>Burkholderiales</taxon>
        <taxon>Burkholderiaceae</taxon>
        <taxon>Cupriavidus</taxon>
    </lineage>
</organism>
<evidence type="ECO:0000313" key="1">
    <source>
        <dbReference type="EMBL" id="EHP41175.1"/>
    </source>
</evidence>
<dbReference type="SUPFAM" id="SSF143011">
    <property type="entry name" value="RelE-like"/>
    <property type="match status" value="1"/>
</dbReference>
<dbReference type="RefSeq" id="WP_006159715.1">
    <property type="nucleotide sequence ID" value="NZ_AHJE01000052.1"/>
</dbReference>
<dbReference type="PATRIC" id="fig|1127483.3.peg.4269"/>
<dbReference type="AlphaFoldDB" id="H1S8G1"/>
<accession>H1S8G1</accession>
<gene>
    <name evidence="1" type="ORF">OR16_21343</name>
</gene>
<dbReference type="InterPro" id="IPR035093">
    <property type="entry name" value="RelE/ParE_toxin_dom_sf"/>
</dbReference>
<dbReference type="InterPro" id="IPR007711">
    <property type="entry name" value="HigB-1"/>
</dbReference>
<comment type="caution">
    <text evidence="1">The sequence shown here is derived from an EMBL/GenBank/DDBJ whole genome shotgun (WGS) entry which is preliminary data.</text>
</comment>
<dbReference type="Pfam" id="PF05015">
    <property type="entry name" value="HigB-like_toxin"/>
    <property type="match status" value="1"/>
</dbReference>
<protein>
    <submittedName>
        <fullName evidence="1">Plasmid maintenance system killer protein</fullName>
    </submittedName>
</protein>
<evidence type="ECO:0000313" key="2">
    <source>
        <dbReference type="Proteomes" id="UP000005808"/>
    </source>
</evidence>